<dbReference type="GO" id="GO:0004022">
    <property type="term" value="F:alcohol dehydrogenase (NAD+) activity"/>
    <property type="evidence" value="ECO:0007669"/>
    <property type="project" value="TreeGrafter"/>
</dbReference>
<comment type="cofactor">
    <cofactor evidence="1">
        <name>Zn(2+)</name>
        <dbReference type="ChEBI" id="CHEBI:29105"/>
    </cofactor>
</comment>
<organism evidence="6 7">
    <name type="scientific">Bifiguratus adelaidae</name>
    <dbReference type="NCBI Taxonomy" id="1938954"/>
    <lineage>
        <taxon>Eukaryota</taxon>
        <taxon>Fungi</taxon>
        <taxon>Fungi incertae sedis</taxon>
        <taxon>Mucoromycota</taxon>
        <taxon>Mucoromycotina</taxon>
        <taxon>Endogonomycetes</taxon>
        <taxon>Endogonales</taxon>
        <taxon>Endogonales incertae sedis</taxon>
        <taxon>Bifiguratus</taxon>
    </lineage>
</organism>
<dbReference type="Gene3D" id="3.90.180.10">
    <property type="entry name" value="Medium-chain alcohol dehydrogenases, catalytic domain"/>
    <property type="match status" value="1"/>
</dbReference>
<dbReference type="Proteomes" id="UP000242875">
    <property type="component" value="Unassembled WGS sequence"/>
</dbReference>
<dbReference type="OrthoDB" id="1560166at2759"/>
<evidence type="ECO:0000313" key="7">
    <source>
        <dbReference type="Proteomes" id="UP000242875"/>
    </source>
</evidence>
<keyword evidence="4" id="KW-0560">Oxidoreductase</keyword>
<dbReference type="SUPFAM" id="SSF50129">
    <property type="entry name" value="GroES-like"/>
    <property type="match status" value="1"/>
</dbReference>
<comment type="caution">
    <text evidence="6">The sequence shown here is derived from an EMBL/GenBank/DDBJ whole genome shotgun (WGS) entry which is preliminary data.</text>
</comment>
<keyword evidence="3" id="KW-0862">Zinc</keyword>
<dbReference type="GO" id="GO:0046872">
    <property type="term" value="F:metal ion binding"/>
    <property type="evidence" value="ECO:0007669"/>
    <property type="project" value="UniProtKB-KW"/>
</dbReference>
<evidence type="ECO:0000256" key="3">
    <source>
        <dbReference type="ARBA" id="ARBA00022833"/>
    </source>
</evidence>
<evidence type="ECO:0000313" key="6">
    <source>
        <dbReference type="EMBL" id="OZJ01855.1"/>
    </source>
</evidence>
<dbReference type="InterPro" id="IPR013154">
    <property type="entry name" value="ADH-like_N"/>
</dbReference>
<keyword evidence="2" id="KW-0479">Metal-binding</keyword>
<dbReference type="Pfam" id="PF08240">
    <property type="entry name" value="ADH_N"/>
    <property type="match status" value="1"/>
</dbReference>
<evidence type="ECO:0000256" key="2">
    <source>
        <dbReference type="ARBA" id="ARBA00022723"/>
    </source>
</evidence>
<gene>
    <name evidence="6" type="ORF">BZG36_05334</name>
</gene>
<evidence type="ECO:0000256" key="4">
    <source>
        <dbReference type="ARBA" id="ARBA00023002"/>
    </source>
</evidence>
<dbReference type="GO" id="GO:0005737">
    <property type="term" value="C:cytoplasm"/>
    <property type="evidence" value="ECO:0007669"/>
    <property type="project" value="TreeGrafter"/>
</dbReference>
<dbReference type="AlphaFoldDB" id="A0A261XU10"/>
<name>A0A261XU10_9FUNG</name>
<sequence>MTTYKAAQFAERFGKLEIVDKPMPKPGRGEVLVKIEACGVCHSDSLVQYGALGNPFPRVPGHEIIGTVYQVPEQFQKGVRVGSGWNGGYCGSCDQSQRGNYTNCQKGFANGISHDGGYQEYALLRQEALCFVPDGMDPTEAAPMLCADRAQFPRASILEADLNCLYVEGEQFANPCRDAGYVNTVHGSNYQEPS</sequence>
<proteinExistence type="predicted"/>
<keyword evidence="7" id="KW-1185">Reference proteome</keyword>
<evidence type="ECO:0000259" key="5">
    <source>
        <dbReference type="Pfam" id="PF08240"/>
    </source>
</evidence>
<feature type="domain" description="Alcohol dehydrogenase-like N-terminal" evidence="5">
    <location>
        <begin position="27"/>
        <end position="134"/>
    </location>
</feature>
<accession>A0A261XU10</accession>
<dbReference type="EMBL" id="MVBO01000226">
    <property type="protein sequence ID" value="OZJ01855.1"/>
    <property type="molecule type" value="Genomic_DNA"/>
</dbReference>
<protein>
    <recommendedName>
        <fullName evidence="5">Alcohol dehydrogenase-like N-terminal domain-containing protein</fullName>
    </recommendedName>
</protein>
<dbReference type="PANTHER" id="PTHR42940:SF7">
    <property type="entry name" value="ALCOHOL DEHYDROGENASE-LIKE N-TERMINAL DOMAIN-CONTAINING PROTEIN"/>
    <property type="match status" value="1"/>
</dbReference>
<evidence type="ECO:0000256" key="1">
    <source>
        <dbReference type="ARBA" id="ARBA00001947"/>
    </source>
</evidence>
<reference evidence="6 7" key="1">
    <citation type="journal article" date="2017" name="Mycologia">
        <title>Bifiguratus adelaidae, gen. et sp. nov., a new member of Mucoromycotina in endophytic and soil-dwelling habitats.</title>
        <authorList>
            <person name="Torres-Cruz T.J."/>
            <person name="Billingsley Tobias T.L."/>
            <person name="Almatruk M."/>
            <person name="Hesse C."/>
            <person name="Kuske C.R."/>
            <person name="Desiro A."/>
            <person name="Benucci G.M."/>
            <person name="Bonito G."/>
            <person name="Stajich J.E."/>
            <person name="Dunlap C."/>
            <person name="Arnold A.E."/>
            <person name="Porras-Alfaro A."/>
        </authorList>
    </citation>
    <scope>NUCLEOTIDE SEQUENCE [LARGE SCALE GENOMIC DNA]</scope>
    <source>
        <strain evidence="6 7">AZ0501</strain>
    </source>
</reference>
<dbReference type="InterPro" id="IPR011032">
    <property type="entry name" value="GroES-like_sf"/>
</dbReference>
<dbReference type="PANTHER" id="PTHR42940">
    <property type="entry name" value="ALCOHOL DEHYDROGENASE 1-RELATED"/>
    <property type="match status" value="1"/>
</dbReference>